<evidence type="ECO:0000313" key="4">
    <source>
        <dbReference type="EMBL" id="MDO1445169.1"/>
    </source>
</evidence>
<evidence type="ECO:0000256" key="2">
    <source>
        <dbReference type="SAM" id="Phobius"/>
    </source>
</evidence>
<organism evidence="4 5">
    <name type="scientific">Rhodocytophaga aerolata</name>
    <dbReference type="NCBI Taxonomy" id="455078"/>
    <lineage>
        <taxon>Bacteria</taxon>
        <taxon>Pseudomonadati</taxon>
        <taxon>Bacteroidota</taxon>
        <taxon>Cytophagia</taxon>
        <taxon>Cytophagales</taxon>
        <taxon>Rhodocytophagaceae</taxon>
        <taxon>Rhodocytophaga</taxon>
    </lineage>
</organism>
<keyword evidence="2" id="KW-1133">Transmembrane helix</keyword>
<evidence type="ECO:0000259" key="3">
    <source>
        <dbReference type="Pfam" id="PF14257"/>
    </source>
</evidence>
<comment type="caution">
    <text evidence="4">The sequence shown here is derived from an EMBL/GenBank/DDBJ whole genome shotgun (WGS) entry which is preliminary data.</text>
</comment>
<sequence length="309" mass="35097">MYSYSILKNSRFCYIVFIVLLFSCHNSNDAFHKESNLKEPAGNNDSISIQADTVALAFDTSERKFIRTADVKFKTKDVARTTQAIENLTGRYNGFVVHTQLTASVIHTSTFPVSADSLLERKEFTVENTMTIRVPNQQLDTLLAAIVNLADFVDFRLVKAEDIQLQVLENSLKIKRAAQAEKRYTKAIDEQNKKLPEKMNAEEELLTLQSQADQHTLANLAYLDRVNFSTVSLQFYQSPGFTYEVLANPERIKAFEPDFLQKLVEALASGWDILAEVALFLARIWALLVLGICGFWLYKKARVHVMGRL</sequence>
<dbReference type="Proteomes" id="UP001168528">
    <property type="component" value="Unassembled WGS sequence"/>
</dbReference>
<proteinExistence type="predicted"/>
<reference evidence="4" key="1">
    <citation type="submission" date="2023-07" db="EMBL/GenBank/DDBJ databases">
        <title>The genome sequence of Rhodocytophaga aerolata KACC 12507.</title>
        <authorList>
            <person name="Zhang X."/>
        </authorList>
    </citation>
    <scope>NUCLEOTIDE SEQUENCE</scope>
    <source>
        <strain evidence="4">KACC 12507</strain>
    </source>
</reference>
<dbReference type="RefSeq" id="WP_302035963.1">
    <property type="nucleotide sequence ID" value="NZ_JAUKPO010000001.1"/>
</dbReference>
<keyword evidence="2" id="KW-0472">Membrane</keyword>
<keyword evidence="5" id="KW-1185">Reference proteome</keyword>
<name>A0ABT8QZ99_9BACT</name>
<dbReference type="EMBL" id="JAUKPO010000001">
    <property type="protein sequence ID" value="MDO1445169.1"/>
    <property type="molecule type" value="Genomic_DNA"/>
</dbReference>
<dbReference type="InterPro" id="IPR025645">
    <property type="entry name" value="DUF4349"/>
</dbReference>
<keyword evidence="2" id="KW-0812">Transmembrane</keyword>
<dbReference type="Pfam" id="PF14257">
    <property type="entry name" value="DUF4349"/>
    <property type="match status" value="1"/>
</dbReference>
<protein>
    <submittedName>
        <fullName evidence="4">DUF4349 domain-containing protein</fullName>
    </submittedName>
</protein>
<feature type="transmembrane region" description="Helical" evidence="2">
    <location>
        <begin position="277"/>
        <end position="298"/>
    </location>
</feature>
<gene>
    <name evidence="4" type="ORF">Q0590_02850</name>
</gene>
<evidence type="ECO:0000256" key="1">
    <source>
        <dbReference type="SAM" id="Coils"/>
    </source>
</evidence>
<feature type="domain" description="DUF4349" evidence="3">
    <location>
        <begin position="63"/>
        <end position="298"/>
    </location>
</feature>
<evidence type="ECO:0000313" key="5">
    <source>
        <dbReference type="Proteomes" id="UP001168528"/>
    </source>
</evidence>
<feature type="coiled-coil region" evidence="1">
    <location>
        <begin position="174"/>
        <end position="218"/>
    </location>
</feature>
<keyword evidence="1" id="KW-0175">Coiled coil</keyword>
<accession>A0ABT8QZ99</accession>